<proteinExistence type="predicted"/>
<keyword evidence="1" id="KW-1133">Transmembrane helix</keyword>
<evidence type="ECO:0000313" key="2">
    <source>
        <dbReference type="EMBL" id="KUJ77768.1"/>
    </source>
</evidence>
<keyword evidence="3" id="KW-1185">Reference proteome</keyword>
<gene>
    <name evidence="2" type="ORF">AVO44_15675</name>
</gene>
<keyword evidence="1" id="KW-0472">Membrane</keyword>
<name>A0A0X3TPU1_9RHOB</name>
<feature type="transmembrane region" description="Helical" evidence="1">
    <location>
        <begin position="144"/>
        <end position="162"/>
    </location>
</feature>
<dbReference type="AlphaFoldDB" id="A0A0X3TPU1"/>
<comment type="caution">
    <text evidence="2">The sequence shown here is derived from an EMBL/GenBank/DDBJ whole genome shotgun (WGS) entry which is preliminary data.</text>
</comment>
<keyword evidence="1" id="KW-0812">Transmembrane</keyword>
<organism evidence="2 3">
    <name type="scientific">Ruegeria profundi</name>
    <dbReference type="NCBI Taxonomy" id="1685378"/>
    <lineage>
        <taxon>Bacteria</taxon>
        <taxon>Pseudomonadati</taxon>
        <taxon>Pseudomonadota</taxon>
        <taxon>Alphaproteobacteria</taxon>
        <taxon>Rhodobacterales</taxon>
        <taxon>Roseobacteraceae</taxon>
        <taxon>Ruegeria</taxon>
    </lineage>
</organism>
<dbReference type="STRING" id="1685378.AVO44_15675"/>
<reference evidence="3" key="1">
    <citation type="submission" date="2015-12" db="EMBL/GenBank/DDBJ databases">
        <authorList>
            <person name="Zhang G."/>
            <person name="Stingl U."/>
        </authorList>
    </citation>
    <scope>NUCLEOTIDE SEQUENCE [LARGE SCALE GENOMIC DNA]</scope>
    <source>
        <strain evidence="3">ZGT108</strain>
    </source>
</reference>
<dbReference type="EMBL" id="LQBP01000008">
    <property type="protein sequence ID" value="KUJ77768.1"/>
    <property type="molecule type" value="Genomic_DNA"/>
</dbReference>
<dbReference type="Proteomes" id="UP000053690">
    <property type="component" value="Unassembled WGS sequence"/>
</dbReference>
<sequence length="197" mass="21850">MFLLRQVCNAINSLLVGAYFMSQDVDPQNNGPQHTLSVALVAMASAERLGDRTPWEGIKVTISQLLEDPYGETDMRDCMLDLNDPNVARTLKSWFKKFRKERRMNGADAARGDEKVLNGLQNAAVTVGAGAIGFTLLKAVAFSVTWPVIAMAAFVYGVVAYGRWRLSKRSDAANDDVELLDDYIELFDQKIKGELSR</sequence>
<evidence type="ECO:0000256" key="1">
    <source>
        <dbReference type="SAM" id="Phobius"/>
    </source>
</evidence>
<evidence type="ECO:0000313" key="3">
    <source>
        <dbReference type="Proteomes" id="UP000053690"/>
    </source>
</evidence>
<protein>
    <submittedName>
        <fullName evidence="2">Uncharacterized protein</fullName>
    </submittedName>
</protein>
<accession>A0A0X3TPU1</accession>